<proteinExistence type="predicted"/>
<sequence>MRVTADGLRGRFRAWLSRIIWSFMSGGCILIPDNESIPRSLSNVRLCGLGEHKVVNGRGKSLISFLRKYSLLLGAKRNILTCFHQAPN</sequence>
<dbReference type="Proteomes" id="UP000799779">
    <property type="component" value="Unassembled WGS sequence"/>
</dbReference>
<keyword evidence="2" id="KW-1185">Reference proteome</keyword>
<evidence type="ECO:0000313" key="2">
    <source>
        <dbReference type="Proteomes" id="UP000799779"/>
    </source>
</evidence>
<name>A0A6A5WJP3_9PLEO</name>
<evidence type="ECO:0000313" key="1">
    <source>
        <dbReference type="EMBL" id="KAF2002110.1"/>
    </source>
</evidence>
<protein>
    <submittedName>
        <fullName evidence="1">Uncharacterized protein</fullName>
    </submittedName>
</protein>
<reference evidence="1" key="1">
    <citation type="journal article" date="2020" name="Stud. Mycol.">
        <title>101 Dothideomycetes genomes: a test case for predicting lifestyles and emergence of pathogens.</title>
        <authorList>
            <person name="Haridas S."/>
            <person name="Albert R."/>
            <person name="Binder M."/>
            <person name="Bloem J."/>
            <person name="Labutti K."/>
            <person name="Salamov A."/>
            <person name="Andreopoulos B."/>
            <person name="Baker S."/>
            <person name="Barry K."/>
            <person name="Bills G."/>
            <person name="Bluhm B."/>
            <person name="Cannon C."/>
            <person name="Castanera R."/>
            <person name="Culley D."/>
            <person name="Daum C."/>
            <person name="Ezra D."/>
            <person name="Gonzalez J."/>
            <person name="Henrissat B."/>
            <person name="Kuo A."/>
            <person name="Liang C."/>
            <person name="Lipzen A."/>
            <person name="Lutzoni F."/>
            <person name="Magnuson J."/>
            <person name="Mondo S."/>
            <person name="Nolan M."/>
            <person name="Ohm R."/>
            <person name="Pangilinan J."/>
            <person name="Park H.-J."/>
            <person name="Ramirez L."/>
            <person name="Alfaro M."/>
            <person name="Sun H."/>
            <person name="Tritt A."/>
            <person name="Yoshinaga Y."/>
            <person name="Zwiers L.-H."/>
            <person name="Turgeon B."/>
            <person name="Goodwin S."/>
            <person name="Spatafora J."/>
            <person name="Crous P."/>
            <person name="Grigoriev I."/>
        </authorList>
    </citation>
    <scope>NUCLEOTIDE SEQUENCE</scope>
    <source>
        <strain evidence="1">CBS 123094</strain>
    </source>
</reference>
<dbReference type="AlphaFoldDB" id="A0A6A5WJP3"/>
<dbReference type="EMBL" id="ML977579">
    <property type="protein sequence ID" value="KAF2002110.1"/>
    <property type="molecule type" value="Genomic_DNA"/>
</dbReference>
<organism evidence="1 2">
    <name type="scientific">Amniculicola lignicola CBS 123094</name>
    <dbReference type="NCBI Taxonomy" id="1392246"/>
    <lineage>
        <taxon>Eukaryota</taxon>
        <taxon>Fungi</taxon>
        <taxon>Dikarya</taxon>
        <taxon>Ascomycota</taxon>
        <taxon>Pezizomycotina</taxon>
        <taxon>Dothideomycetes</taxon>
        <taxon>Pleosporomycetidae</taxon>
        <taxon>Pleosporales</taxon>
        <taxon>Amniculicolaceae</taxon>
        <taxon>Amniculicola</taxon>
    </lineage>
</organism>
<accession>A0A6A5WJP3</accession>
<gene>
    <name evidence="1" type="ORF">P154DRAFT_151324</name>
</gene>